<evidence type="ECO:0000256" key="1">
    <source>
        <dbReference type="SAM" id="MobiDB-lite"/>
    </source>
</evidence>
<dbReference type="EMBL" id="BCSX01000044">
    <property type="protein sequence ID" value="GAS90889.1"/>
    <property type="molecule type" value="Genomic_DNA"/>
</dbReference>
<protein>
    <submittedName>
        <fullName evidence="2">Uncharacterized protein</fullName>
    </submittedName>
</protein>
<dbReference type="AlphaFoldDB" id="A0A124E0L4"/>
<gene>
    <name evidence="2" type="ORF">RMCB_4985</name>
</gene>
<evidence type="ECO:0000313" key="2">
    <source>
        <dbReference type="EMBL" id="GAS90889.1"/>
    </source>
</evidence>
<dbReference type="Proteomes" id="UP000069620">
    <property type="component" value="Unassembled WGS sequence"/>
</dbReference>
<dbReference type="STRING" id="146020.RMCB_4985"/>
<keyword evidence="3" id="KW-1185">Reference proteome</keyword>
<feature type="region of interest" description="Disordered" evidence="1">
    <location>
        <begin position="45"/>
        <end position="70"/>
    </location>
</feature>
<reference evidence="3" key="2">
    <citation type="submission" date="2016-02" db="EMBL/GenBank/DDBJ databases">
        <title>Draft genome sequence of five rapidly growing Mycobacterium species.</title>
        <authorList>
            <person name="Katahira K."/>
            <person name="Gotou Y."/>
            <person name="Iida K."/>
            <person name="Ogura Y."/>
            <person name="Hayashi T."/>
        </authorList>
    </citation>
    <scope>NUCLEOTIDE SEQUENCE [LARGE SCALE GENOMIC DNA]</scope>
    <source>
        <strain evidence="3">JCM15654</strain>
    </source>
</reference>
<reference evidence="3" key="1">
    <citation type="journal article" date="2016" name="Genome Announc.">
        <title>Draft Genome Sequences of Five Rapidly Growing Mycobacterium Species, M. thermoresistibile, M. fortuitum subsp. acetamidolyticum, M. canariasense, M. brisbanense, and M. novocastrense.</title>
        <authorList>
            <person name="Katahira K."/>
            <person name="Ogura Y."/>
            <person name="Gotoh Y."/>
            <person name="Hayashi T."/>
        </authorList>
    </citation>
    <scope>NUCLEOTIDE SEQUENCE [LARGE SCALE GENOMIC DNA]</scope>
    <source>
        <strain evidence="3">JCM15654</strain>
    </source>
</reference>
<comment type="caution">
    <text evidence="2">The sequence shown here is derived from an EMBL/GenBank/DDBJ whole genome shotgun (WGS) entry which is preliminary data.</text>
</comment>
<evidence type="ECO:0000313" key="3">
    <source>
        <dbReference type="Proteomes" id="UP000069620"/>
    </source>
</evidence>
<accession>A0A124E0L4</accession>
<name>A0A124E0L4_9MYCO</name>
<sequence length="70" mass="7793">MGTVFVDFDAGLWFRFGIGVTADVRTSLDDKYALVELRRHALGDRQAEETGTNDKEVEMTCGLDRADPGR</sequence>
<proteinExistence type="predicted"/>
<organism evidence="2 3">
    <name type="scientific">Mycolicibacterium brisbanense</name>
    <dbReference type="NCBI Taxonomy" id="146020"/>
    <lineage>
        <taxon>Bacteria</taxon>
        <taxon>Bacillati</taxon>
        <taxon>Actinomycetota</taxon>
        <taxon>Actinomycetes</taxon>
        <taxon>Mycobacteriales</taxon>
        <taxon>Mycobacteriaceae</taxon>
        <taxon>Mycolicibacterium</taxon>
    </lineage>
</organism>